<evidence type="ECO:0000313" key="2">
    <source>
        <dbReference type="Proteomes" id="UP000821845"/>
    </source>
</evidence>
<comment type="caution">
    <text evidence="1">The sequence shown here is derived from an EMBL/GenBank/DDBJ whole genome shotgun (WGS) entry which is preliminary data.</text>
</comment>
<name>A0ACB7RWC5_HYAAI</name>
<protein>
    <submittedName>
        <fullName evidence="1">Uncharacterized protein</fullName>
    </submittedName>
</protein>
<reference evidence="1" key="1">
    <citation type="submission" date="2020-05" db="EMBL/GenBank/DDBJ databases">
        <title>Large-scale comparative analyses of tick genomes elucidate their genetic diversity and vector capacities.</title>
        <authorList>
            <person name="Jia N."/>
            <person name="Wang J."/>
            <person name="Shi W."/>
            <person name="Du L."/>
            <person name="Sun Y."/>
            <person name="Zhan W."/>
            <person name="Jiang J."/>
            <person name="Wang Q."/>
            <person name="Zhang B."/>
            <person name="Ji P."/>
            <person name="Sakyi L.B."/>
            <person name="Cui X."/>
            <person name="Yuan T."/>
            <person name="Jiang B."/>
            <person name="Yang W."/>
            <person name="Lam T.T.-Y."/>
            <person name="Chang Q."/>
            <person name="Ding S."/>
            <person name="Wang X."/>
            <person name="Zhu J."/>
            <person name="Ruan X."/>
            <person name="Zhao L."/>
            <person name="Wei J."/>
            <person name="Que T."/>
            <person name="Du C."/>
            <person name="Cheng J."/>
            <person name="Dai P."/>
            <person name="Han X."/>
            <person name="Huang E."/>
            <person name="Gao Y."/>
            <person name="Liu J."/>
            <person name="Shao H."/>
            <person name="Ye R."/>
            <person name="Li L."/>
            <person name="Wei W."/>
            <person name="Wang X."/>
            <person name="Wang C."/>
            <person name="Yang T."/>
            <person name="Huo Q."/>
            <person name="Li W."/>
            <person name="Guo W."/>
            <person name="Chen H."/>
            <person name="Zhou L."/>
            <person name="Ni X."/>
            <person name="Tian J."/>
            <person name="Zhou Y."/>
            <person name="Sheng Y."/>
            <person name="Liu T."/>
            <person name="Pan Y."/>
            <person name="Xia L."/>
            <person name="Li J."/>
            <person name="Zhao F."/>
            <person name="Cao W."/>
        </authorList>
    </citation>
    <scope>NUCLEOTIDE SEQUENCE</scope>
    <source>
        <strain evidence="1">Hyas-2018</strain>
    </source>
</reference>
<accession>A0ACB7RWC5</accession>
<dbReference type="Proteomes" id="UP000821845">
    <property type="component" value="Chromosome 7"/>
</dbReference>
<sequence>MFPVEDNGTACEAPGRAASATSPESTASLKHQRSRMMHSHKQKSSAIASPKDVPSSEFGGASPKKPKRSRRQRKAIGDLSVQDHPAFATPALHPPPATPLTASSAETQDDVPSLSQDSVVRPGICSPLRTSFSPVPAVGLPPPSKLTSASAFREEKDDATIVLPIIIAVVVVGVVGAVIFTIVVRGHRLFKHAYLGSNGRANTTDTSAISDVPAMVFGSTTDQPSWPARSKAST</sequence>
<proteinExistence type="predicted"/>
<evidence type="ECO:0000313" key="1">
    <source>
        <dbReference type="EMBL" id="KAH6925971.1"/>
    </source>
</evidence>
<organism evidence="1 2">
    <name type="scientific">Hyalomma asiaticum</name>
    <name type="common">Tick</name>
    <dbReference type="NCBI Taxonomy" id="266040"/>
    <lineage>
        <taxon>Eukaryota</taxon>
        <taxon>Metazoa</taxon>
        <taxon>Ecdysozoa</taxon>
        <taxon>Arthropoda</taxon>
        <taxon>Chelicerata</taxon>
        <taxon>Arachnida</taxon>
        <taxon>Acari</taxon>
        <taxon>Parasitiformes</taxon>
        <taxon>Ixodida</taxon>
        <taxon>Ixodoidea</taxon>
        <taxon>Ixodidae</taxon>
        <taxon>Hyalomminae</taxon>
        <taxon>Hyalomma</taxon>
    </lineage>
</organism>
<gene>
    <name evidence="1" type="ORF">HPB50_012839</name>
</gene>
<keyword evidence="2" id="KW-1185">Reference proteome</keyword>
<dbReference type="EMBL" id="CM023487">
    <property type="protein sequence ID" value="KAH6925971.1"/>
    <property type="molecule type" value="Genomic_DNA"/>
</dbReference>